<sequence>MICDFLSSEWSEAKKNKKRSVELHPNLSDKNYLRKELRWRQNIIDIFLNRIDSK</sequence>
<dbReference type="Proteomes" id="UP000012160">
    <property type="component" value="Unassembled WGS sequence"/>
</dbReference>
<protein>
    <submittedName>
        <fullName evidence="1">Uncharacterized protein</fullName>
    </submittedName>
</protein>
<name>M6UU90_9LEPT</name>
<gene>
    <name evidence="1" type="ORF">LEP1GSC187_0970</name>
</gene>
<evidence type="ECO:0000313" key="1">
    <source>
        <dbReference type="EMBL" id="EMO46336.1"/>
    </source>
</evidence>
<reference evidence="1 2" key="1">
    <citation type="submission" date="2013-01" db="EMBL/GenBank/DDBJ databases">
        <authorList>
            <person name="Harkins D.M."/>
            <person name="Durkin A.S."/>
            <person name="Brinkac L.M."/>
            <person name="Haft D.H."/>
            <person name="Selengut J.D."/>
            <person name="Sanka R."/>
            <person name="DePew J."/>
            <person name="Purushe J."/>
            <person name="Matthias M.A."/>
            <person name="Vinetz J.M."/>
            <person name="Sutton G.G."/>
            <person name="Nierman W.C."/>
            <person name="Fouts D.E."/>
        </authorList>
    </citation>
    <scope>NUCLEOTIDE SEQUENCE [LARGE SCALE GENOMIC DNA]</scope>
    <source>
        <strain evidence="1 2">ZUN179</strain>
    </source>
</reference>
<dbReference type="EMBL" id="AHOQ02000019">
    <property type="protein sequence ID" value="EMO46336.1"/>
    <property type="molecule type" value="Genomic_DNA"/>
</dbReference>
<organism evidence="1 2">
    <name type="scientific">Leptospira santarosai str. ZUN179</name>
    <dbReference type="NCBI Taxonomy" id="1049985"/>
    <lineage>
        <taxon>Bacteria</taxon>
        <taxon>Pseudomonadati</taxon>
        <taxon>Spirochaetota</taxon>
        <taxon>Spirochaetia</taxon>
        <taxon>Leptospirales</taxon>
        <taxon>Leptospiraceae</taxon>
        <taxon>Leptospira</taxon>
    </lineage>
</organism>
<comment type="caution">
    <text evidence="1">The sequence shown here is derived from an EMBL/GenBank/DDBJ whole genome shotgun (WGS) entry which is preliminary data.</text>
</comment>
<dbReference type="AlphaFoldDB" id="M6UU90"/>
<accession>M6UU90</accession>
<proteinExistence type="predicted"/>
<evidence type="ECO:0000313" key="2">
    <source>
        <dbReference type="Proteomes" id="UP000012160"/>
    </source>
</evidence>